<comment type="caution">
    <text evidence="3">The sequence shown here is derived from an EMBL/GenBank/DDBJ whole genome shotgun (WGS) entry which is preliminary data.</text>
</comment>
<feature type="region of interest" description="Disordered" evidence="1">
    <location>
        <begin position="1"/>
        <end position="38"/>
    </location>
</feature>
<dbReference type="PROSITE" id="PS51379">
    <property type="entry name" value="4FE4S_FER_2"/>
    <property type="match status" value="1"/>
</dbReference>
<dbReference type="OrthoDB" id="5152741at2759"/>
<organism evidence="3 4">
    <name type="scientific">Dactylonectria macrodidyma</name>
    <dbReference type="NCBI Taxonomy" id="307937"/>
    <lineage>
        <taxon>Eukaryota</taxon>
        <taxon>Fungi</taxon>
        <taxon>Dikarya</taxon>
        <taxon>Ascomycota</taxon>
        <taxon>Pezizomycotina</taxon>
        <taxon>Sordariomycetes</taxon>
        <taxon>Hypocreomycetidae</taxon>
        <taxon>Hypocreales</taxon>
        <taxon>Nectriaceae</taxon>
        <taxon>Dactylonectria</taxon>
    </lineage>
</organism>
<feature type="non-terminal residue" evidence="3">
    <location>
        <position position="118"/>
    </location>
</feature>
<proteinExistence type="predicted"/>
<evidence type="ECO:0000259" key="2">
    <source>
        <dbReference type="PROSITE" id="PS51379"/>
    </source>
</evidence>
<sequence length="118" mass="13227">MDILGQWKKKPATGGTVQGQKARPPPSPPHIPPRREDMMEWEPTPATLSKVNSARSRNLHGYPSKRPQDQALVGKRAKWVNRDEMDARYAEGRCLRCGRGDCRVDTCPLAAAIRPTRV</sequence>
<name>A0A9P9D0E8_9HYPO</name>
<feature type="domain" description="4Fe-4S ferredoxin-type" evidence="2">
    <location>
        <begin position="85"/>
        <end position="118"/>
    </location>
</feature>
<keyword evidence="4" id="KW-1185">Reference proteome</keyword>
<dbReference type="Proteomes" id="UP000738349">
    <property type="component" value="Unassembled WGS sequence"/>
</dbReference>
<accession>A0A9P9D0E8</accession>
<dbReference type="InterPro" id="IPR017896">
    <property type="entry name" value="4Fe4S_Fe-S-bd"/>
</dbReference>
<dbReference type="AlphaFoldDB" id="A0A9P9D0E8"/>
<evidence type="ECO:0000256" key="1">
    <source>
        <dbReference type="SAM" id="MobiDB-lite"/>
    </source>
</evidence>
<reference evidence="3" key="1">
    <citation type="journal article" date="2021" name="Nat. Commun.">
        <title>Genetic determinants of endophytism in the Arabidopsis root mycobiome.</title>
        <authorList>
            <person name="Mesny F."/>
            <person name="Miyauchi S."/>
            <person name="Thiergart T."/>
            <person name="Pickel B."/>
            <person name="Atanasova L."/>
            <person name="Karlsson M."/>
            <person name="Huettel B."/>
            <person name="Barry K.W."/>
            <person name="Haridas S."/>
            <person name="Chen C."/>
            <person name="Bauer D."/>
            <person name="Andreopoulos W."/>
            <person name="Pangilinan J."/>
            <person name="LaButti K."/>
            <person name="Riley R."/>
            <person name="Lipzen A."/>
            <person name="Clum A."/>
            <person name="Drula E."/>
            <person name="Henrissat B."/>
            <person name="Kohler A."/>
            <person name="Grigoriev I.V."/>
            <person name="Martin F.M."/>
            <person name="Hacquard S."/>
        </authorList>
    </citation>
    <scope>NUCLEOTIDE SEQUENCE</scope>
    <source>
        <strain evidence="3">MPI-CAGE-AT-0147</strain>
    </source>
</reference>
<evidence type="ECO:0000313" key="3">
    <source>
        <dbReference type="EMBL" id="KAH7110440.1"/>
    </source>
</evidence>
<dbReference type="EMBL" id="JAGMUV010000045">
    <property type="protein sequence ID" value="KAH7110440.1"/>
    <property type="molecule type" value="Genomic_DNA"/>
</dbReference>
<gene>
    <name evidence="3" type="ORF">EDB81DRAFT_736152</name>
</gene>
<evidence type="ECO:0000313" key="4">
    <source>
        <dbReference type="Proteomes" id="UP000738349"/>
    </source>
</evidence>
<protein>
    <recommendedName>
        <fullName evidence="2">4Fe-4S ferredoxin-type domain-containing protein</fullName>
    </recommendedName>
</protein>